<reference evidence="12" key="1">
    <citation type="submission" date="2021-11" db="EMBL/GenBank/DDBJ databases">
        <title>Streptomyces corallinus and Kineosporia corallina sp. nov., two new coral-derived marine actinobacteria.</title>
        <authorList>
            <person name="Buangrab K."/>
            <person name="Sutthacheep M."/>
            <person name="Yeemin T."/>
            <person name="Harunari E."/>
            <person name="Igarashi Y."/>
            <person name="Sripreechasak P."/>
            <person name="Kanchanasin P."/>
            <person name="Tanasupawat S."/>
            <person name="Phongsopitanun W."/>
        </authorList>
    </citation>
    <scope>NUCLEOTIDE SEQUENCE</scope>
    <source>
        <strain evidence="12">JCM 31032</strain>
    </source>
</reference>
<feature type="domain" description="Signal transduction histidine kinase subgroup 3 dimerisation and phosphoacceptor" evidence="11">
    <location>
        <begin position="227"/>
        <end position="292"/>
    </location>
</feature>
<dbReference type="SUPFAM" id="SSF55874">
    <property type="entry name" value="ATPase domain of HSP90 chaperone/DNA topoisomerase II/histidine kinase"/>
    <property type="match status" value="1"/>
</dbReference>
<dbReference type="Gene3D" id="1.20.5.1930">
    <property type="match status" value="1"/>
</dbReference>
<dbReference type="AlphaFoldDB" id="A0A9X1SVB1"/>
<evidence type="ECO:0000256" key="4">
    <source>
        <dbReference type="ARBA" id="ARBA00022679"/>
    </source>
</evidence>
<keyword evidence="10" id="KW-0812">Transmembrane</keyword>
<keyword evidence="8" id="KW-0902">Two-component regulatory system</keyword>
<dbReference type="PANTHER" id="PTHR24421">
    <property type="entry name" value="NITRATE/NITRITE SENSOR PROTEIN NARX-RELATED"/>
    <property type="match status" value="1"/>
</dbReference>
<proteinExistence type="predicted"/>
<protein>
    <recommendedName>
        <fullName evidence="2">histidine kinase</fullName>
        <ecNumber evidence="2">2.7.13.3</ecNumber>
    </recommendedName>
</protein>
<evidence type="ECO:0000259" key="11">
    <source>
        <dbReference type="Pfam" id="PF07730"/>
    </source>
</evidence>
<feature type="region of interest" description="Disordered" evidence="9">
    <location>
        <begin position="447"/>
        <end position="466"/>
    </location>
</feature>
<dbReference type="GO" id="GO:0046983">
    <property type="term" value="F:protein dimerization activity"/>
    <property type="evidence" value="ECO:0007669"/>
    <property type="project" value="InterPro"/>
</dbReference>
<gene>
    <name evidence="12" type="ORF">LR394_21315</name>
</gene>
<keyword evidence="13" id="KW-1185">Reference proteome</keyword>
<evidence type="ECO:0000256" key="5">
    <source>
        <dbReference type="ARBA" id="ARBA00022741"/>
    </source>
</evidence>
<dbReference type="GO" id="GO:0005524">
    <property type="term" value="F:ATP binding"/>
    <property type="evidence" value="ECO:0007669"/>
    <property type="project" value="UniProtKB-KW"/>
</dbReference>
<sequence length="466" mass="50396">MTAIRRRKKDRPPKPPKPAKAVRPVRRPGRVRRALVGASDPFVHLLDPQHRNPGPRWLLLLVMLAAFAMFWIAFGTAGTTYDVGVTGYAPFVFVALLVAGPLLFVLTRPLQALMFSVATAFVLGVVLPDAADAPWPWLVVQGLIMFALLFATGIRRSLPEALGAWFLTVLLFWWGLPRAEADGWAVGLAIIVLFGVLTGRLVRARQELRVQTEVSESERALRRVLEERARLARDLHDIVAHHMSLVVVQAETAQYRVPGLGDAAREELLSISETARSALTETRGLLSVLRQENTQAENAPQPGLHLLDDLVESSRRAGVDLEVRITGDLGVLREGRSLTGFRIMQEALANASRHAQGAPVRLEGHGDARGVDLAVLSGLPGQSETHVAGLPRSADDRLGWLEVGVAPETGHGIIGMRERAVAVGGRLQVGPVAQGFLVQLFLPSDAPDGVRSGGNRSGGKRDEGTA</sequence>
<evidence type="ECO:0000313" key="13">
    <source>
        <dbReference type="Proteomes" id="UP001138997"/>
    </source>
</evidence>
<dbReference type="EMBL" id="JAJOMB010000011">
    <property type="protein sequence ID" value="MCD5313451.1"/>
    <property type="molecule type" value="Genomic_DNA"/>
</dbReference>
<dbReference type="Proteomes" id="UP001138997">
    <property type="component" value="Unassembled WGS sequence"/>
</dbReference>
<feature type="transmembrane region" description="Helical" evidence="10">
    <location>
        <begin position="113"/>
        <end position="131"/>
    </location>
</feature>
<dbReference type="RefSeq" id="WP_231444649.1">
    <property type="nucleotide sequence ID" value="NZ_JAJOMB010000011.1"/>
</dbReference>
<evidence type="ECO:0000256" key="6">
    <source>
        <dbReference type="ARBA" id="ARBA00022777"/>
    </source>
</evidence>
<accession>A0A9X1SVB1</accession>
<dbReference type="GO" id="GO:0016020">
    <property type="term" value="C:membrane"/>
    <property type="evidence" value="ECO:0007669"/>
    <property type="project" value="InterPro"/>
</dbReference>
<name>A0A9X1SVB1_9ACTN</name>
<evidence type="ECO:0000256" key="10">
    <source>
        <dbReference type="SAM" id="Phobius"/>
    </source>
</evidence>
<dbReference type="InterPro" id="IPR036890">
    <property type="entry name" value="HATPase_C_sf"/>
</dbReference>
<dbReference type="EC" id="2.7.13.3" evidence="2"/>
<dbReference type="CDD" id="cd16917">
    <property type="entry name" value="HATPase_UhpB-NarQ-NarX-like"/>
    <property type="match status" value="1"/>
</dbReference>
<feature type="transmembrane region" description="Helical" evidence="10">
    <location>
        <begin position="137"/>
        <end position="154"/>
    </location>
</feature>
<comment type="catalytic activity">
    <reaction evidence="1">
        <text>ATP + protein L-histidine = ADP + protein N-phospho-L-histidine.</text>
        <dbReference type="EC" id="2.7.13.3"/>
    </reaction>
</comment>
<dbReference type="InterPro" id="IPR050482">
    <property type="entry name" value="Sensor_HK_TwoCompSys"/>
</dbReference>
<evidence type="ECO:0000256" key="8">
    <source>
        <dbReference type="ARBA" id="ARBA00023012"/>
    </source>
</evidence>
<dbReference type="InterPro" id="IPR011712">
    <property type="entry name" value="Sig_transdc_His_kin_sub3_dim/P"/>
</dbReference>
<keyword evidence="3" id="KW-0597">Phosphoprotein</keyword>
<keyword evidence="10" id="KW-1133">Transmembrane helix</keyword>
<evidence type="ECO:0000313" key="12">
    <source>
        <dbReference type="EMBL" id="MCD5313451.1"/>
    </source>
</evidence>
<feature type="transmembrane region" description="Helical" evidence="10">
    <location>
        <begin position="87"/>
        <end position="106"/>
    </location>
</feature>
<feature type="region of interest" description="Disordered" evidence="9">
    <location>
        <begin position="1"/>
        <end position="24"/>
    </location>
</feature>
<dbReference type="GO" id="GO:0000155">
    <property type="term" value="F:phosphorelay sensor kinase activity"/>
    <property type="evidence" value="ECO:0007669"/>
    <property type="project" value="InterPro"/>
</dbReference>
<evidence type="ECO:0000256" key="7">
    <source>
        <dbReference type="ARBA" id="ARBA00022840"/>
    </source>
</evidence>
<keyword evidence="5" id="KW-0547">Nucleotide-binding</keyword>
<comment type="caution">
    <text evidence="12">The sequence shown here is derived from an EMBL/GenBank/DDBJ whole genome shotgun (WGS) entry which is preliminary data.</text>
</comment>
<feature type="transmembrane region" description="Helical" evidence="10">
    <location>
        <begin position="183"/>
        <end position="202"/>
    </location>
</feature>
<dbReference type="PANTHER" id="PTHR24421:SF10">
    <property type="entry name" value="NITRATE_NITRITE SENSOR PROTEIN NARQ"/>
    <property type="match status" value="1"/>
</dbReference>
<feature type="transmembrane region" description="Helical" evidence="10">
    <location>
        <begin position="161"/>
        <end position="177"/>
    </location>
</feature>
<dbReference type="Gene3D" id="3.30.565.10">
    <property type="entry name" value="Histidine kinase-like ATPase, C-terminal domain"/>
    <property type="match status" value="1"/>
</dbReference>
<evidence type="ECO:0000256" key="2">
    <source>
        <dbReference type="ARBA" id="ARBA00012438"/>
    </source>
</evidence>
<feature type="compositionally biased region" description="Basic residues" evidence="9">
    <location>
        <begin position="1"/>
        <end position="11"/>
    </location>
</feature>
<evidence type="ECO:0000256" key="9">
    <source>
        <dbReference type="SAM" id="MobiDB-lite"/>
    </source>
</evidence>
<evidence type="ECO:0000256" key="1">
    <source>
        <dbReference type="ARBA" id="ARBA00000085"/>
    </source>
</evidence>
<keyword evidence="4" id="KW-0808">Transferase</keyword>
<organism evidence="12 13">
    <name type="scientific">Kineosporia babensis</name>
    <dbReference type="NCBI Taxonomy" id="499548"/>
    <lineage>
        <taxon>Bacteria</taxon>
        <taxon>Bacillati</taxon>
        <taxon>Actinomycetota</taxon>
        <taxon>Actinomycetes</taxon>
        <taxon>Kineosporiales</taxon>
        <taxon>Kineosporiaceae</taxon>
        <taxon>Kineosporia</taxon>
    </lineage>
</organism>
<keyword evidence="7" id="KW-0067">ATP-binding</keyword>
<keyword evidence="6 12" id="KW-0418">Kinase</keyword>
<feature type="transmembrane region" description="Helical" evidence="10">
    <location>
        <begin position="57"/>
        <end position="81"/>
    </location>
</feature>
<dbReference type="Pfam" id="PF07730">
    <property type="entry name" value="HisKA_3"/>
    <property type="match status" value="1"/>
</dbReference>
<evidence type="ECO:0000256" key="3">
    <source>
        <dbReference type="ARBA" id="ARBA00022553"/>
    </source>
</evidence>
<keyword evidence="10" id="KW-0472">Membrane</keyword>